<dbReference type="InterPro" id="IPR001303">
    <property type="entry name" value="Aldolase_II/adducin_N"/>
</dbReference>
<evidence type="ECO:0000313" key="3">
    <source>
        <dbReference type="EMBL" id="RSH92013.1"/>
    </source>
</evidence>
<dbReference type="GO" id="GO:0005856">
    <property type="term" value="C:cytoskeleton"/>
    <property type="evidence" value="ECO:0007669"/>
    <property type="project" value="TreeGrafter"/>
</dbReference>
<feature type="domain" description="Class II aldolase/adducin N-terminal" evidence="2">
    <location>
        <begin position="89"/>
        <end position="261"/>
    </location>
</feature>
<dbReference type="PANTHER" id="PTHR10672">
    <property type="entry name" value="ADDUCIN"/>
    <property type="match status" value="1"/>
</dbReference>
<feature type="compositionally biased region" description="Low complexity" evidence="1">
    <location>
        <begin position="1"/>
        <end position="14"/>
    </location>
</feature>
<dbReference type="STRING" id="1890683.A0A427YLQ2"/>
<proteinExistence type="predicted"/>
<dbReference type="EMBL" id="RSCD01000007">
    <property type="protein sequence ID" value="RSH92013.1"/>
    <property type="molecule type" value="Genomic_DNA"/>
</dbReference>
<dbReference type="Proteomes" id="UP000279259">
    <property type="component" value="Unassembled WGS sequence"/>
</dbReference>
<dbReference type="AlphaFoldDB" id="A0A427YLQ2"/>
<sequence length="315" mass="35024">MSTTATTTTTSNATRKVNGDVNGHVKQATLTLGGGELTESKSSSTNTYKANLATNPFERVWRGNRKGTIRMTAVPTFTDKYEERKWIKEHMAGAFRMWGKLGYGEGTAGHITVRDPVMPDHYWMASDLVLVSPDGYVTEHGAQLSINEAGYVIHHTLHQMRPDVVAAAHCHSLYGKTWSAFGRSIDIMQQDACLFHDNLSVYGNYGGIVLSDQEGRNIGEALGPKHMCCIMQNHGLLTLGRTVDECVYLFCLLEKTCQQQLLAEAAEANGLTKRIIAPQDAAYTQESNGYWETMYNNFQPEFELLKKETNGDFLL</sequence>
<dbReference type="Gene3D" id="3.40.225.10">
    <property type="entry name" value="Class II aldolase/adducin N-terminal domain"/>
    <property type="match status" value="1"/>
</dbReference>
<dbReference type="Pfam" id="PF00596">
    <property type="entry name" value="Aldolase_II"/>
    <property type="match status" value="1"/>
</dbReference>
<dbReference type="GO" id="GO:0051015">
    <property type="term" value="F:actin filament binding"/>
    <property type="evidence" value="ECO:0007669"/>
    <property type="project" value="TreeGrafter"/>
</dbReference>
<dbReference type="SMART" id="SM01007">
    <property type="entry name" value="Aldolase_II"/>
    <property type="match status" value="1"/>
</dbReference>
<protein>
    <recommendedName>
        <fullName evidence="2">Class II aldolase/adducin N-terminal domain-containing protein</fullName>
    </recommendedName>
</protein>
<keyword evidence="4" id="KW-1185">Reference proteome</keyword>
<dbReference type="InterPro" id="IPR036409">
    <property type="entry name" value="Aldolase_II/adducin_N_sf"/>
</dbReference>
<evidence type="ECO:0000256" key="1">
    <source>
        <dbReference type="SAM" id="MobiDB-lite"/>
    </source>
</evidence>
<dbReference type="FunFam" id="3.40.225.10:FF:000009">
    <property type="entry name" value="Class II aldolase/adducin N-terminal"/>
    <property type="match status" value="1"/>
</dbReference>
<dbReference type="InterPro" id="IPR051017">
    <property type="entry name" value="Aldolase-II_Adducin_sf"/>
</dbReference>
<dbReference type="PANTHER" id="PTHR10672:SF40">
    <property type="entry name" value="CLASS II ALDOLASE_ADDUCIN DOMAIN PROTEIN (AFU_ORTHOLOGUE AFUA_3G09800)"/>
    <property type="match status" value="1"/>
</dbReference>
<dbReference type="SUPFAM" id="SSF53639">
    <property type="entry name" value="AraD/HMP-PK domain-like"/>
    <property type="match status" value="1"/>
</dbReference>
<evidence type="ECO:0000313" key="4">
    <source>
        <dbReference type="Proteomes" id="UP000279259"/>
    </source>
</evidence>
<evidence type="ECO:0000259" key="2">
    <source>
        <dbReference type="SMART" id="SM01007"/>
    </source>
</evidence>
<dbReference type="OrthoDB" id="3238794at2759"/>
<name>A0A427YLQ2_9TREE</name>
<feature type="region of interest" description="Disordered" evidence="1">
    <location>
        <begin position="1"/>
        <end position="22"/>
    </location>
</feature>
<organism evidence="3 4">
    <name type="scientific">Saitozyma podzolica</name>
    <dbReference type="NCBI Taxonomy" id="1890683"/>
    <lineage>
        <taxon>Eukaryota</taxon>
        <taxon>Fungi</taxon>
        <taxon>Dikarya</taxon>
        <taxon>Basidiomycota</taxon>
        <taxon>Agaricomycotina</taxon>
        <taxon>Tremellomycetes</taxon>
        <taxon>Tremellales</taxon>
        <taxon>Trimorphomycetaceae</taxon>
        <taxon>Saitozyma</taxon>
    </lineage>
</organism>
<comment type="caution">
    <text evidence="3">The sequence shown here is derived from an EMBL/GenBank/DDBJ whole genome shotgun (WGS) entry which is preliminary data.</text>
</comment>
<reference evidence="3 4" key="1">
    <citation type="submission" date="2018-11" db="EMBL/GenBank/DDBJ databases">
        <title>Genome sequence of Saitozyma podzolica DSM 27192.</title>
        <authorList>
            <person name="Aliyu H."/>
            <person name="Gorte O."/>
            <person name="Ochsenreither K."/>
        </authorList>
    </citation>
    <scope>NUCLEOTIDE SEQUENCE [LARGE SCALE GENOMIC DNA]</scope>
    <source>
        <strain evidence="3 4">DSM 27192</strain>
    </source>
</reference>
<accession>A0A427YLQ2</accession>
<gene>
    <name evidence="3" type="ORF">EHS25_009384</name>
</gene>